<dbReference type="PANTHER" id="PTHR24362:SF309">
    <property type="entry name" value="PROTEIN KINASE DOMAIN-CONTAINING PROTEIN"/>
    <property type="match status" value="1"/>
</dbReference>
<dbReference type="GO" id="GO:0005524">
    <property type="term" value="F:ATP binding"/>
    <property type="evidence" value="ECO:0007669"/>
    <property type="project" value="InterPro"/>
</dbReference>
<evidence type="ECO:0000259" key="1">
    <source>
        <dbReference type="PROSITE" id="PS50011"/>
    </source>
</evidence>
<keyword evidence="2" id="KW-0418">Kinase</keyword>
<proteinExistence type="predicted"/>
<keyword evidence="3" id="KW-1185">Reference proteome</keyword>
<dbReference type="SUPFAM" id="SSF56112">
    <property type="entry name" value="Protein kinase-like (PK-like)"/>
    <property type="match status" value="1"/>
</dbReference>
<organism evidence="2 3">
    <name type="scientific">Aulographum hederae CBS 113979</name>
    <dbReference type="NCBI Taxonomy" id="1176131"/>
    <lineage>
        <taxon>Eukaryota</taxon>
        <taxon>Fungi</taxon>
        <taxon>Dikarya</taxon>
        <taxon>Ascomycota</taxon>
        <taxon>Pezizomycotina</taxon>
        <taxon>Dothideomycetes</taxon>
        <taxon>Pleosporomycetidae</taxon>
        <taxon>Aulographales</taxon>
        <taxon>Aulographaceae</taxon>
    </lineage>
</organism>
<gene>
    <name evidence="2" type="ORF">K402DRAFT_344345</name>
</gene>
<dbReference type="AlphaFoldDB" id="A0A6G1HG52"/>
<dbReference type="Gene3D" id="3.30.200.20">
    <property type="entry name" value="Phosphorylase Kinase, domain 1"/>
    <property type="match status" value="1"/>
</dbReference>
<name>A0A6G1HG52_9PEZI</name>
<keyword evidence="2" id="KW-0808">Transferase</keyword>
<dbReference type="Pfam" id="PF00069">
    <property type="entry name" value="Pkinase"/>
    <property type="match status" value="1"/>
</dbReference>
<dbReference type="InterPro" id="IPR000719">
    <property type="entry name" value="Prot_kinase_dom"/>
</dbReference>
<feature type="non-terminal residue" evidence="2">
    <location>
        <position position="378"/>
    </location>
</feature>
<feature type="domain" description="Protein kinase" evidence="1">
    <location>
        <begin position="81"/>
        <end position="378"/>
    </location>
</feature>
<dbReference type="CDD" id="cd00180">
    <property type="entry name" value="PKc"/>
    <property type="match status" value="1"/>
</dbReference>
<dbReference type="GO" id="GO:0004672">
    <property type="term" value="F:protein kinase activity"/>
    <property type="evidence" value="ECO:0007669"/>
    <property type="project" value="InterPro"/>
</dbReference>
<sequence length="378" mass="43421">MMRMFPDTCLKNGWDSAQIQRAYSWALRNQKTAWMFWLCDDLTAFRKAHIYGLEDDNLPFDENQLTGIAEDPARAVGLQWKVMLKELPQTGAHVEYSSRDRVPLRPVDIIDVQSPAVKGSDKVRWLDSSDDRVYARKWIVCDTSDEKKLLLQQLQDLKKIKHPNIANIVATYAQGHKVFLITHMANCSLESYFQLPSEQVNSEQVLTWITDLTHALEYLHEQKMQHRNIRPRKILIDGTRIYFATFGLCNSENGTPRTTDSRASAQEKYIYAAPETTTRRKSGRSGDIFSLGCIFANMMTLVKGQTVFNFQSYRSRASHDSSFQANTQPVSAWMQHLMTLGGLQRRGERTVSLENDMLALVERMLPPEPAKRIKTKKL</sequence>
<reference evidence="2" key="1">
    <citation type="journal article" date="2020" name="Stud. Mycol.">
        <title>101 Dothideomycetes genomes: a test case for predicting lifestyles and emergence of pathogens.</title>
        <authorList>
            <person name="Haridas S."/>
            <person name="Albert R."/>
            <person name="Binder M."/>
            <person name="Bloem J."/>
            <person name="Labutti K."/>
            <person name="Salamov A."/>
            <person name="Andreopoulos B."/>
            <person name="Baker S."/>
            <person name="Barry K."/>
            <person name="Bills G."/>
            <person name="Bluhm B."/>
            <person name="Cannon C."/>
            <person name="Castanera R."/>
            <person name="Culley D."/>
            <person name="Daum C."/>
            <person name="Ezra D."/>
            <person name="Gonzalez J."/>
            <person name="Henrissat B."/>
            <person name="Kuo A."/>
            <person name="Liang C."/>
            <person name="Lipzen A."/>
            <person name="Lutzoni F."/>
            <person name="Magnuson J."/>
            <person name="Mondo S."/>
            <person name="Nolan M."/>
            <person name="Ohm R."/>
            <person name="Pangilinan J."/>
            <person name="Park H.-J."/>
            <person name="Ramirez L."/>
            <person name="Alfaro M."/>
            <person name="Sun H."/>
            <person name="Tritt A."/>
            <person name="Yoshinaga Y."/>
            <person name="Zwiers L.-H."/>
            <person name="Turgeon B."/>
            <person name="Goodwin S."/>
            <person name="Spatafora J."/>
            <person name="Crous P."/>
            <person name="Grigoriev I."/>
        </authorList>
    </citation>
    <scope>NUCLEOTIDE SEQUENCE</scope>
    <source>
        <strain evidence="2">CBS 113979</strain>
    </source>
</reference>
<dbReference type="Proteomes" id="UP000800041">
    <property type="component" value="Unassembled WGS sequence"/>
</dbReference>
<dbReference type="EMBL" id="ML977137">
    <property type="protein sequence ID" value="KAF1992211.1"/>
    <property type="molecule type" value="Genomic_DNA"/>
</dbReference>
<dbReference type="Gene3D" id="1.10.510.10">
    <property type="entry name" value="Transferase(Phosphotransferase) domain 1"/>
    <property type="match status" value="1"/>
</dbReference>
<dbReference type="OrthoDB" id="4062651at2759"/>
<dbReference type="PROSITE" id="PS50011">
    <property type="entry name" value="PROTEIN_KINASE_DOM"/>
    <property type="match status" value="1"/>
</dbReference>
<evidence type="ECO:0000313" key="3">
    <source>
        <dbReference type="Proteomes" id="UP000800041"/>
    </source>
</evidence>
<evidence type="ECO:0000313" key="2">
    <source>
        <dbReference type="EMBL" id="KAF1992211.1"/>
    </source>
</evidence>
<accession>A0A6G1HG52</accession>
<protein>
    <submittedName>
        <fullName evidence="2">Kinase-like protein</fullName>
    </submittedName>
</protein>
<dbReference type="PANTHER" id="PTHR24362">
    <property type="entry name" value="SERINE/THREONINE-PROTEIN KINASE NEK"/>
    <property type="match status" value="1"/>
</dbReference>
<dbReference type="InterPro" id="IPR011009">
    <property type="entry name" value="Kinase-like_dom_sf"/>
</dbReference>